<dbReference type="GO" id="GO:0005634">
    <property type="term" value="C:nucleus"/>
    <property type="evidence" value="ECO:0007669"/>
    <property type="project" value="TreeGrafter"/>
</dbReference>
<feature type="domain" description="Putative zinc-finger" evidence="3">
    <location>
        <begin position="862"/>
        <end position="880"/>
    </location>
</feature>
<evidence type="ECO:0000256" key="1">
    <source>
        <dbReference type="SAM" id="Coils"/>
    </source>
</evidence>
<keyword evidence="5" id="KW-1185">Reference proteome</keyword>
<feature type="region of interest" description="Disordered" evidence="2">
    <location>
        <begin position="1"/>
        <end position="50"/>
    </location>
</feature>
<feature type="compositionally biased region" description="Basic and acidic residues" evidence="2">
    <location>
        <begin position="600"/>
        <end position="613"/>
    </location>
</feature>
<feature type="compositionally biased region" description="Low complexity" evidence="2">
    <location>
        <begin position="10"/>
        <end position="33"/>
    </location>
</feature>
<organism evidence="4 5">
    <name type="scientific">Eragrostis curvula</name>
    <name type="common">weeping love grass</name>
    <dbReference type="NCBI Taxonomy" id="38414"/>
    <lineage>
        <taxon>Eukaryota</taxon>
        <taxon>Viridiplantae</taxon>
        <taxon>Streptophyta</taxon>
        <taxon>Embryophyta</taxon>
        <taxon>Tracheophyta</taxon>
        <taxon>Spermatophyta</taxon>
        <taxon>Magnoliopsida</taxon>
        <taxon>Liliopsida</taxon>
        <taxon>Poales</taxon>
        <taxon>Poaceae</taxon>
        <taxon>PACMAD clade</taxon>
        <taxon>Chloridoideae</taxon>
        <taxon>Eragrostideae</taxon>
        <taxon>Eragrostidinae</taxon>
        <taxon>Eragrostis</taxon>
    </lineage>
</organism>
<evidence type="ECO:0000313" key="4">
    <source>
        <dbReference type="EMBL" id="TVU49712.1"/>
    </source>
</evidence>
<feature type="compositionally biased region" description="Polar residues" evidence="2">
    <location>
        <begin position="157"/>
        <end position="168"/>
    </location>
</feature>
<reference evidence="4 5" key="1">
    <citation type="journal article" date="2019" name="Sci. Rep.">
        <title>A high-quality genome of Eragrostis curvula grass provides insights into Poaceae evolution and supports new strategies to enhance forage quality.</title>
        <authorList>
            <person name="Carballo J."/>
            <person name="Santos B.A.C.M."/>
            <person name="Zappacosta D."/>
            <person name="Garbus I."/>
            <person name="Selva J.P."/>
            <person name="Gallo C.A."/>
            <person name="Diaz A."/>
            <person name="Albertini E."/>
            <person name="Caccamo M."/>
            <person name="Echenique V."/>
        </authorList>
    </citation>
    <scope>NUCLEOTIDE SEQUENCE [LARGE SCALE GENOMIC DNA]</scope>
    <source>
        <strain evidence="5">cv. Victoria</strain>
        <tissue evidence="4">Leaf</tissue>
    </source>
</reference>
<dbReference type="OrthoDB" id="1922977at2759"/>
<evidence type="ECO:0000256" key="2">
    <source>
        <dbReference type="SAM" id="MobiDB-lite"/>
    </source>
</evidence>
<dbReference type="Pfam" id="PF10650">
    <property type="entry name" value="zf-C3H1"/>
    <property type="match status" value="1"/>
</dbReference>
<dbReference type="Proteomes" id="UP000324897">
    <property type="component" value="Chromosome 6"/>
</dbReference>
<proteinExistence type="predicted"/>
<dbReference type="GO" id="GO:0000178">
    <property type="term" value="C:exosome (RNase complex)"/>
    <property type="evidence" value="ECO:0007669"/>
    <property type="project" value="TreeGrafter"/>
</dbReference>
<feature type="coiled-coil region" evidence="1">
    <location>
        <begin position="481"/>
        <end position="533"/>
    </location>
</feature>
<name>A0A5J9WLZ7_9POAL</name>
<keyword evidence="1" id="KW-0175">Coiled coil</keyword>
<feature type="compositionally biased region" description="Basic and acidic residues" evidence="2">
    <location>
        <begin position="708"/>
        <end position="722"/>
    </location>
</feature>
<dbReference type="Gramene" id="TVU49712">
    <property type="protein sequence ID" value="TVU49712"/>
    <property type="gene ID" value="EJB05_01038"/>
</dbReference>
<dbReference type="InterPro" id="IPR019607">
    <property type="entry name" value="Putative_zinc-finger_domain"/>
</dbReference>
<sequence>MWAPRPPPAASSASAGAAAAQNPSAAASAPPAARVREEGEVSSGADDDEVLQIRSAAASTAGRHVEAGAQVLPSTFLGKGSNTLSLSNIMAHKTAGPGYKKTMRVNQGQFKPGTNRSLTWQKPVSSDNLVITFSDDDSGPDSEKAKQDRVRDMKASSEGTQKTGTSMQTRIMREEASRQKTHNAKLGSTNFPAFPLSLRNAGAGRGSGATFIRKELPLRQVTPLKTKQKDGNGGGVNSADHKLERLRHKIAAKENELKGQKRPMVPAATKNADICNDQARLLSEKKGLEASNTGEFSDLDNLLYHAARPNKRLKLNQQHSYTQVHSELVTVAPVNSSSGANNMKSSEVLNHFDNGIHMNRNTDETEHRATTEPSDQIQQGDTTKNLPSAKIHHKSTEGAVNHDEVNLHGRLAAAPLSGQSIPADTSALVPVTSSQVRQRVPPVGASTVSNRKPHLEPGEENADPFKCNGQIGGRNSRLFSLLEMEELQERELEDAQEHRRKCEVEEREALRAYRRAQRALLEANERCAILHRKREIRSAQVHGLLAENSSLVQSLSIQNAGEGLAMPSLLSSQIHADSQMLENQGGRYSLYPEEPPQQPVDKHEARPHSHDDLTTSSADPNFVSAANDNNLPSNYMADYLFPARQARSECAMDVENRRDETIHVYAQENRQTSGDSAQDYELLEASLRSRLVERFGKKPCLNSTGESNEERAVGKVAGTERDKGHAHIGLQLQEAEQMTTLEGTVELGSDGADCTEKTGDLSNSSSGLSMGNCEPEDNISSLRELYMSLSMSSPKFPSSAPQNAARHIKWAFPGFCKDLTNDATSEATESIQDRVRGNVNMLPATLTENAMTHSGIDPFWPFCMFELRGKCNDEECQWQHAVHHSWRKSKHTKHATTSVPGRIPYGLLQHMLPVPAYRVGSNLIKADLNLMQSVLANSLWQYWQRGFCASFPLPLSVQRILPSGAPFLQAGDGSIADSDSNRQLLNFRMLDSRKGAVDVELFLEAALVEYCGKAQKPDRVKALLLLARSIEADPSTVILWVFYLHIYYQKDEGLGKDDMFSHAVQHNVYSYELWLMYINSRLRFDDRLDAYNDALSMLSQMTADTDNDLKERSASILDIFLQMIYFLCMSGNVEKAISRIFGILPTATHDNTGDKLLADVISCLTMSDRCIFWISCLYVSIYRKLPEEITNQLECQKALPHALVWPPIESSVDNRSQIIDFLTYAAEKMALDISESVKNGDPSYLMLSQFLTVNHISCLAALQGFKSSADMLVKYMEEYPMCPQILLFSARLDRKYATCPGLKGFDELLSDWPREVQGIQYLWNQYIEHVLSDNIELAEKLLACWYEKHGEDHGVQSNAAVGAVEVSTEASGYPSLASAEEVGSGPSTSDDQVYGLLNLSLYKILEDNIKEALVAVDKALKSAHEDCYEHCLREHAAIHILEKSSAVDAFNFIIGYLGDHRNLPTRELLSRRFCKNVKKNSLKQLIDDTIGPPSVDSSLINSVLEVCFGPSLLPEKIGKVKYLVDFVESVMEVLPANYRLTLAVGRFVAKHYTGADPTSMGTRFWAGSVLINSIFRSVPVAPESVWLEAADLLEKLHAAETVKRFHQQATSVYPFSFKLWHAYLKSCKASGSNAESIMESARQRGIELNLTS</sequence>
<feature type="compositionally biased region" description="Polar residues" evidence="2">
    <location>
        <begin position="371"/>
        <end position="386"/>
    </location>
</feature>
<feature type="region of interest" description="Disordered" evidence="2">
    <location>
        <begin position="749"/>
        <end position="773"/>
    </location>
</feature>
<protein>
    <recommendedName>
        <fullName evidence="3">Putative zinc-finger domain-containing protein</fullName>
    </recommendedName>
</protein>
<evidence type="ECO:0000259" key="3">
    <source>
        <dbReference type="Pfam" id="PF10650"/>
    </source>
</evidence>
<feature type="region of interest" description="Disordered" evidence="2">
    <location>
        <begin position="432"/>
        <end position="469"/>
    </location>
</feature>
<feature type="compositionally biased region" description="Low complexity" evidence="2">
    <location>
        <begin position="761"/>
        <end position="772"/>
    </location>
</feature>
<gene>
    <name evidence="4" type="ORF">EJB05_01038</name>
</gene>
<dbReference type="PANTHER" id="PTHR21563">
    <property type="entry name" value="ZINC FINGER C3H1 DOMAIN-CONTAINING PROTEIN"/>
    <property type="match status" value="1"/>
</dbReference>
<dbReference type="EMBL" id="RWGY01000002">
    <property type="protein sequence ID" value="TVU49712.1"/>
    <property type="molecule type" value="Genomic_DNA"/>
</dbReference>
<feature type="compositionally biased region" description="Basic and acidic residues" evidence="2">
    <location>
        <begin position="141"/>
        <end position="155"/>
    </location>
</feature>
<feature type="region of interest" description="Disordered" evidence="2">
    <location>
        <begin position="130"/>
        <end position="168"/>
    </location>
</feature>
<comment type="caution">
    <text evidence="4">The sequence shown here is derived from an EMBL/GenBank/DDBJ whole genome shotgun (WGS) entry which is preliminary data.</text>
</comment>
<feature type="region of interest" description="Disordered" evidence="2">
    <location>
        <begin position="586"/>
        <end position="621"/>
    </location>
</feature>
<feature type="region of interest" description="Disordered" evidence="2">
    <location>
        <begin position="363"/>
        <end position="402"/>
    </location>
</feature>
<accession>A0A5J9WLZ7</accession>
<feature type="region of interest" description="Disordered" evidence="2">
    <location>
        <begin position="699"/>
        <end position="722"/>
    </location>
</feature>
<dbReference type="PANTHER" id="PTHR21563:SF3">
    <property type="entry name" value="ZINC FINGER C3H1 DOMAIN-CONTAINING PROTEIN"/>
    <property type="match status" value="1"/>
</dbReference>
<evidence type="ECO:0000313" key="5">
    <source>
        <dbReference type="Proteomes" id="UP000324897"/>
    </source>
</evidence>
<dbReference type="InterPro" id="IPR039278">
    <property type="entry name" value="Red1"/>
</dbReference>